<dbReference type="EC" id="2.7.7.87" evidence="3 13"/>
<reference evidence="16 17" key="1">
    <citation type="submission" date="2019-02" db="EMBL/GenBank/DDBJ databases">
        <title>Closed genome of Sporomusa termitida DSM 4440.</title>
        <authorList>
            <person name="Poehlein A."/>
            <person name="Daniel R."/>
        </authorList>
    </citation>
    <scope>NUCLEOTIDE SEQUENCE [LARGE SCALE GENOMIC DNA]</scope>
    <source>
        <strain evidence="16 17">DSM 4440</strain>
    </source>
</reference>
<evidence type="ECO:0000313" key="16">
    <source>
        <dbReference type="EMBL" id="QDR82128.1"/>
    </source>
</evidence>
<feature type="binding site" evidence="14">
    <location>
        <position position="167"/>
    </location>
    <ligand>
        <name>L-threonine</name>
        <dbReference type="ChEBI" id="CHEBI:57926"/>
    </ligand>
</feature>
<dbReference type="FunFam" id="3.90.870.10:FF:000009">
    <property type="entry name" value="Threonylcarbamoyl-AMP synthase, putative"/>
    <property type="match status" value="1"/>
</dbReference>
<dbReference type="InterPro" id="IPR005145">
    <property type="entry name" value="Sua5_C"/>
</dbReference>
<keyword evidence="17" id="KW-1185">Reference proteome</keyword>
<evidence type="ECO:0000256" key="14">
    <source>
        <dbReference type="PIRSR" id="PIRSR004930-1"/>
    </source>
</evidence>
<keyword evidence="10 13" id="KW-0067">ATP-binding</keyword>
<keyword evidence="9 13" id="KW-0547">Nucleotide-binding</keyword>
<evidence type="ECO:0000256" key="9">
    <source>
        <dbReference type="ARBA" id="ARBA00022741"/>
    </source>
</evidence>
<feature type="binding site" evidence="14">
    <location>
        <position position="93"/>
    </location>
    <ligand>
        <name>L-threonine</name>
        <dbReference type="ChEBI" id="CHEBI:57926"/>
    </ligand>
</feature>
<dbReference type="GO" id="GO:0000049">
    <property type="term" value="F:tRNA binding"/>
    <property type="evidence" value="ECO:0007669"/>
    <property type="project" value="TreeGrafter"/>
</dbReference>
<gene>
    <name evidence="16" type="primary">ywlC</name>
    <name evidence="16" type="ORF">SPTER_35490</name>
</gene>
<dbReference type="Pfam" id="PF03481">
    <property type="entry name" value="Sua5_C"/>
    <property type="match status" value="1"/>
</dbReference>
<organism evidence="16 17">
    <name type="scientific">Sporomusa termitida</name>
    <dbReference type="NCBI Taxonomy" id="2377"/>
    <lineage>
        <taxon>Bacteria</taxon>
        <taxon>Bacillati</taxon>
        <taxon>Bacillota</taxon>
        <taxon>Negativicutes</taxon>
        <taxon>Selenomonadales</taxon>
        <taxon>Sporomusaceae</taxon>
        <taxon>Sporomusa</taxon>
    </lineage>
</organism>
<dbReference type="InterPro" id="IPR006070">
    <property type="entry name" value="Sua5-like_dom"/>
</dbReference>
<keyword evidence="8 13" id="KW-0548">Nucleotidyltransferase</keyword>
<dbReference type="Gene3D" id="3.40.50.11030">
    <property type="entry name" value="Threonylcarbamoyl-AMP synthase, C-terminal domain"/>
    <property type="match status" value="1"/>
</dbReference>
<dbReference type="Proteomes" id="UP000320776">
    <property type="component" value="Chromosome"/>
</dbReference>
<dbReference type="GO" id="GO:0006450">
    <property type="term" value="P:regulation of translational fidelity"/>
    <property type="evidence" value="ECO:0007669"/>
    <property type="project" value="TreeGrafter"/>
</dbReference>
<feature type="binding site" evidence="14">
    <location>
        <position position="147"/>
    </location>
    <ligand>
        <name>L-threonine</name>
        <dbReference type="ChEBI" id="CHEBI:57926"/>
    </ligand>
</feature>
<dbReference type="Pfam" id="PF01300">
    <property type="entry name" value="Sua5_yciO_yrdC"/>
    <property type="match status" value="1"/>
</dbReference>
<dbReference type="AlphaFoldDB" id="A0A517DXQ7"/>
<evidence type="ECO:0000256" key="10">
    <source>
        <dbReference type="ARBA" id="ARBA00022840"/>
    </source>
</evidence>
<evidence type="ECO:0000256" key="13">
    <source>
        <dbReference type="PIRNR" id="PIRNR004930"/>
    </source>
</evidence>
<feature type="domain" description="YrdC-like" evidence="15">
    <location>
        <begin position="39"/>
        <end position="225"/>
    </location>
</feature>
<dbReference type="InterPro" id="IPR050156">
    <property type="entry name" value="TC-AMP_synthase_SUA5"/>
</dbReference>
<dbReference type="PANTHER" id="PTHR17490">
    <property type="entry name" value="SUA5"/>
    <property type="match status" value="1"/>
</dbReference>
<evidence type="ECO:0000256" key="6">
    <source>
        <dbReference type="ARBA" id="ARBA00022679"/>
    </source>
</evidence>
<comment type="function">
    <text evidence="13">Required for the formation of a threonylcarbamoyl group on adenosine at position 37 (t(6)A37) in tRNAs that read codons beginning with adenine.</text>
</comment>
<feature type="binding site" evidence="14">
    <location>
        <position position="84"/>
    </location>
    <ligand>
        <name>ATP</name>
        <dbReference type="ChEBI" id="CHEBI:30616"/>
    </ligand>
</feature>
<proteinExistence type="inferred from homology"/>
<evidence type="ECO:0000256" key="11">
    <source>
        <dbReference type="ARBA" id="ARBA00029774"/>
    </source>
</evidence>
<feature type="binding site" evidence="14">
    <location>
        <position position="207"/>
    </location>
    <ligand>
        <name>L-threonine</name>
        <dbReference type="ChEBI" id="CHEBI:57926"/>
    </ligand>
</feature>
<dbReference type="PANTHER" id="PTHR17490:SF16">
    <property type="entry name" value="THREONYLCARBAMOYL-AMP SYNTHASE"/>
    <property type="match status" value="1"/>
</dbReference>
<dbReference type="SUPFAM" id="SSF55821">
    <property type="entry name" value="YrdC/RibB"/>
    <property type="match status" value="1"/>
</dbReference>
<keyword evidence="6 13" id="KW-0808">Transferase</keyword>
<accession>A0A517DXQ7</accession>
<evidence type="ECO:0000259" key="15">
    <source>
        <dbReference type="PROSITE" id="PS51163"/>
    </source>
</evidence>
<feature type="binding site" evidence="14">
    <location>
        <position position="169"/>
    </location>
    <ligand>
        <name>ATP</name>
        <dbReference type="ChEBI" id="CHEBI:30616"/>
    </ligand>
</feature>
<dbReference type="EMBL" id="CP036259">
    <property type="protein sequence ID" value="QDR82128.1"/>
    <property type="molecule type" value="Genomic_DNA"/>
</dbReference>
<evidence type="ECO:0000256" key="8">
    <source>
        <dbReference type="ARBA" id="ARBA00022695"/>
    </source>
</evidence>
<comment type="subcellular location">
    <subcellularLocation>
        <location evidence="1 13">Cytoplasm</location>
    </subcellularLocation>
</comment>
<comment type="similarity">
    <text evidence="2 13">Belongs to the SUA5 family.</text>
</comment>
<dbReference type="PIRSF" id="PIRSF004930">
    <property type="entry name" value="Tln_factor_SUA5"/>
    <property type="match status" value="1"/>
</dbReference>
<evidence type="ECO:0000313" key="17">
    <source>
        <dbReference type="Proteomes" id="UP000320776"/>
    </source>
</evidence>
<dbReference type="KEGG" id="sted:SPTER_35490"/>
<dbReference type="InterPro" id="IPR017945">
    <property type="entry name" value="DHBP_synth_RibB-like_a/b_dom"/>
</dbReference>
<dbReference type="GO" id="GO:0005524">
    <property type="term" value="F:ATP binding"/>
    <property type="evidence" value="ECO:0007669"/>
    <property type="project" value="UniProtKB-UniRule"/>
</dbReference>
<feature type="binding site" evidence="14">
    <location>
        <position position="88"/>
    </location>
    <ligand>
        <name>ATP</name>
        <dbReference type="ChEBI" id="CHEBI:30616"/>
    </ligand>
</feature>
<feature type="binding site" evidence="14">
    <location>
        <position position="260"/>
    </location>
    <ligand>
        <name>ATP</name>
        <dbReference type="ChEBI" id="CHEBI:30616"/>
    </ligand>
</feature>
<protein>
    <recommendedName>
        <fullName evidence="4 13">Threonylcarbamoyl-AMP synthase</fullName>
        <shortName evidence="13">TC-AMP synthase</shortName>
        <ecNumber evidence="3 13">2.7.7.87</ecNumber>
    </recommendedName>
    <alternativeName>
        <fullName evidence="11 13">L-threonylcarbamoyladenylate synthase</fullName>
    </alternativeName>
</protein>
<sequence>MTFSVVTNRPPESVESVINGDELELRTVYYKVDPVNPDRGVLTAAAQLLRQGGLVAFPTETVYGLGANGLDARAVAGIFRAKGRPADNPLILHIDAPGQLAQLAAAVPASARALIDRYWPGPLSVVVQRQPQVPDAVTGGLDTVAVRLPDSLIARELIRLAGVPVAAPSANTSGRPSPTTARAVETDLAGRIDAIIDAGPCEIGVESTVVDCTTPVPTLLRPGGITYEMLLAVLGAVEIDPALAGSPAVPRSPGMKYTHYAPAAPLFLIETGPQHTAVLLLREITRALAAGKTVGAIVSAETAPVLPAPVITAVYGPQGGAGVIAANLYNALRSFDHKGVDVIYAEGIAEQGLGLAVMNRLRKASGYRIIRE</sequence>
<feature type="binding site" evidence="14">
    <location>
        <position position="143"/>
    </location>
    <ligand>
        <name>ATP</name>
        <dbReference type="ChEBI" id="CHEBI:30616"/>
    </ligand>
</feature>
<feature type="binding site" evidence="14">
    <location>
        <position position="221"/>
    </location>
    <ligand>
        <name>ATP</name>
        <dbReference type="ChEBI" id="CHEBI:30616"/>
    </ligand>
</feature>
<dbReference type="GO" id="GO:0061710">
    <property type="term" value="F:L-threonylcarbamoyladenylate synthase"/>
    <property type="evidence" value="ECO:0007669"/>
    <property type="project" value="UniProtKB-EC"/>
</dbReference>
<keyword evidence="7 13" id="KW-0819">tRNA processing</keyword>
<dbReference type="PROSITE" id="PS51163">
    <property type="entry name" value="YRDC"/>
    <property type="match status" value="1"/>
</dbReference>
<dbReference type="GO" id="GO:0005737">
    <property type="term" value="C:cytoplasm"/>
    <property type="evidence" value="ECO:0007669"/>
    <property type="project" value="UniProtKB-SubCell"/>
</dbReference>
<dbReference type="InterPro" id="IPR038385">
    <property type="entry name" value="Sua5/YwlC_C"/>
</dbReference>
<dbReference type="GO" id="GO:0003725">
    <property type="term" value="F:double-stranded RNA binding"/>
    <property type="evidence" value="ECO:0007669"/>
    <property type="project" value="UniProtKB-UniRule"/>
</dbReference>
<keyword evidence="5 13" id="KW-0963">Cytoplasm</keyword>
<dbReference type="Gene3D" id="3.90.870.10">
    <property type="entry name" value="DHBP synthase"/>
    <property type="match status" value="1"/>
</dbReference>
<feature type="binding site" evidence="14">
    <location>
        <position position="177"/>
    </location>
    <ligand>
        <name>ATP</name>
        <dbReference type="ChEBI" id="CHEBI:30616"/>
    </ligand>
</feature>
<comment type="catalytic activity">
    <reaction evidence="12 13">
        <text>L-threonine + hydrogencarbonate + ATP = L-threonylcarbamoyladenylate + diphosphate + H2O</text>
        <dbReference type="Rhea" id="RHEA:36407"/>
        <dbReference type="ChEBI" id="CHEBI:15377"/>
        <dbReference type="ChEBI" id="CHEBI:17544"/>
        <dbReference type="ChEBI" id="CHEBI:30616"/>
        <dbReference type="ChEBI" id="CHEBI:33019"/>
        <dbReference type="ChEBI" id="CHEBI:57926"/>
        <dbReference type="ChEBI" id="CHEBI:73682"/>
        <dbReference type="EC" id="2.7.7.87"/>
    </reaction>
</comment>
<dbReference type="NCBIfam" id="TIGR00057">
    <property type="entry name" value="L-threonylcarbamoyladenylate synthase"/>
    <property type="match status" value="1"/>
</dbReference>
<evidence type="ECO:0000256" key="2">
    <source>
        <dbReference type="ARBA" id="ARBA00007663"/>
    </source>
</evidence>
<evidence type="ECO:0000256" key="1">
    <source>
        <dbReference type="ARBA" id="ARBA00004496"/>
    </source>
</evidence>
<name>A0A517DXQ7_9FIRM</name>
<evidence type="ECO:0000256" key="4">
    <source>
        <dbReference type="ARBA" id="ARBA00015492"/>
    </source>
</evidence>
<evidence type="ECO:0000256" key="12">
    <source>
        <dbReference type="ARBA" id="ARBA00048366"/>
    </source>
</evidence>
<dbReference type="InterPro" id="IPR010923">
    <property type="entry name" value="T(6)A37_SUA5"/>
</dbReference>
<evidence type="ECO:0000256" key="7">
    <source>
        <dbReference type="ARBA" id="ARBA00022694"/>
    </source>
</evidence>
<evidence type="ECO:0000256" key="3">
    <source>
        <dbReference type="ARBA" id="ARBA00012584"/>
    </source>
</evidence>
<feature type="binding site" evidence="14">
    <location>
        <position position="61"/>
    </location>
    <ligand>
        <name>L-threonine</name>
        <dbReference type="ChEBI" id="CHEBI:57926"/>
    </ligand>
</feature>
<dbReference type="GO" id="GO:0008033">
    <property type="term" value="P:tRNA processing"/>
    <property type="evidence" value="ECO:0007669"/>
    <property type="project" value="UniProtKB-KW"/>
</dbReference>
<evidence type="ECO:0000256" key="5">
    <source>
        <dbReference type="ARBA" id="ARBA00022490"/>
    </source>
</evidence>